<organism evidence="1 2">
    <name type="scientific">Nematostella vectensis</name>
    <name type="common">Starlet sea anemone</name>
    <dbReference type="NCBI Taxonomy" id="45351"/>
    <lineage>
        <taxon>Eukaryota</taxon>
        <taxon>Metazoa</taxon>
        <taxon>Cnidaria</taxon>
        <taxon>Anthozoa</taxon>
        <taxon>Hexacorallia</taxon>
        <taxon>Actiniaria</taxon>
        <taxon>Edwardsiidae</taxon>
        <taxon>Nematostella</taxon>
    </lineage>
</organism>
<name>A7ST35_NEMVE</name>
<dbReference type="HOGENOM" id="CLU_1791728_0_0_1"/>
<keyword evidence="2" id="KW-1185">Reference proteome</keyword>
<sequence length="145" mass="15779">PPRHAPRDSCLPFLVSHPFPVTPLGTVVVPSLYLIPPPVTPLGTAVFPSLYLIPSRHAPWDSCLPFFVSHPPPSRPLGQLSFLPCISSPLVTPLGTTVFPFLYLIPPVTPLGTVVFPSLYLIPSRHAPWDSCLPFLVSHPPLSRP</sequence>
<proteinExistence type="predicted"/>
<evidence type="ECO:0000313" key="1">
    <source>
        <dbReference type="EMBL" id="EDO33132.1"/>
    </source>
</evidence>
<gene>
    <name evidence="1" type="ORF">NEMVEDRAFT_v1g130625</name>
</gene>
<dbReference type="Proteomes" id="UP000001593">
    <property type="component" value="Unassembled WGS sequence"/>
</dbReference>
<dbReference type="InParanoid" id="A7ST35"/>
<dbReference type="PhylomeDB" id="A7ST35"/>
<dbReference type="EMBL" id="DS469788">
    <property type="protein sequence ID" value="EDO33132.1"/>
    <property type="molecule type" value="Genomic_DNA"/>
</dbReference>
<feature type="non-terminal residue" evidence="1">
    <location>
        <position position="1"/>
    </location>
</feature>
<dbReference type="AlphaFoldDB" id="A7ST35"/>
<evidence type="ECO:0000313" key="2">
    <source>
        <dbReference type="Proteomes" id="UP000001593"/>
    </source>
</evidence>
<accession>A7ST35</accession>
<protein>
    <submittedName>
        <fullName evidence="1">Uncharacterized protein</fullName>
    </submittedName>
</protein>
<reference evidence="1 2" key="1">
    <citation type="journal article" date="2007" name="Science">
        <title>Sea anemone genome reveals ancestral eumetazoan gene repertoire and genomic organization.</title>
        <authorList>
            <person name="Putnam N.H."/>
            <person name="Srivastava M."/>
            <person name="Hellsten U."/>
            <person name="Dirks B."/>
            <person name="Chapman J."/>
            <person name="Salamov A."/>
            <person name="Terry A."/>
            <person name="Shapiro H."/>
            <person name="Lindquist E."/>
            <person name="Kapitonov V.V."/>
            <person name="Jurka J."/>
            <person name="Genikhovich G."/>
            <person name="Grigoriev I.V."/>
            <person name="Lucas S.M."/>
            <person name="Steele R.E."/>
            <person name="Finnerty J.R."/>
            <person name="Technau U."/>
            <person name="Martindale M.Q."/>
            <person name="Rokhsar D.S."/>
        </authorList>
    </citation>
    <scope>NUCLEOTIDE SEQUENCE [LARGE SCALE GENOMIC DNA]</scope>
    <source>
        <strain evidence="2">CH2 X CH6</strain>
    </source>
</reference>